<evidence type="ECO:0000313" key="4">
    <source>
        <dbReference type="Proteomes" id="UP000245678"/>
    </source>
</evidence>
<reference evidence="3 4" key="1">
    <citation type="submission" date="2018-05" db="EMBL/GenBank/DDBJ databases">
        <title>Genomic Encyclopedia of Archaeal and Bacterial Type Strains, Phase II (KMG-II): from individual species to whole genera.</title>
        <authorList>
            <person name="Goeker M."/>
        </authorList>
    </citation>
    <scope>NUCLEOTIDE SEQUENCE [LARGE SCALE GENOMIC DNA]</scope>
    <source>
        <strain evidence="3 4">DSM 19975</strain>
    </source>
</reference>
<dbReference type="Pfam" id="PF19573">
    <property type="entry name" value="DUF6089"/>
    <property type="match status" value="1"/>
</dbReference>
<dbReference type="RefSeq" id="WP_109606469.1">
    <property type="nucleotide sequence ID" value="NZ_QGHA01000001.1"/>
</dbReference>
<proteinExistence type="predicted"/>
<feature type="domain" description="DUF6089" evidence="2">
    <location>
        <begin position="3"/>
        <end position="198"/>
    </location>
</feature>
<evidence type="ECO:0000313" key="3">
    <source>
        <dbReference type="EMBL" id="PWK80274.1"/>
    </source>
</evidence>
<sequence length="262" mass="29122">MSKILLFIAFFCFTYQLQAQTWEIGGSIGGAGYIGDLNPNNPVKISGVSAGIFGKRNFNGYLSARLNFAVGNIAAYDSRSDNAQFRERNLNFKDQLREASIIGEFNFMNYIPDAGPNKYTPYIFAGVGITSYAPRAQDFDGREVGLRQLKTEGQAKPYGNNTLVIPYGVGIKYNFSGKFSIMADMGYRYTFTDYLDDVSGVYADKNSFVNSTARALSDRSGELTGIYTGTAGSQRGDLKPRDTYFFLNFTIAFTFVTSRCYY</sequence>
<dbReference type="Gene3D" id="2.40.160.20">
    <property type="match status" value="1"/>
</dbReference>
<accession>A0A316HGC3</accession>
<evidence type="ECO:0000259" key="2">
    <source>
        <dbReference type="Pfam" id="PF19573"/>
    </source>
</evidence>
<gene>
    <name evidence="3" type="ORF">LX99_00738</name>
</gene>
<evidence type="ECO:0000256" key="1">
    <source>
        <dbReference type="SAM" id="SignalP"/>
    </source>
</evidence>
<feature type="chain" id="PRO_5016285974" evidence="1">
    <location>
        <begin position="20"/>
        <end position="262"/>
    </location>
</feature>
<dbReference type="AlphaFoldDB" id="A0A316HGC3"/>
<dbReference type="Proteomes" id="UP000245678">
    <property type="component" value="Unassembled WGS sequence"/>
</dbReference>
<organism evidence="3 4">
    <name type="scientific">Mucilaginibacter oryzae</name>
    <dbReference type="NCBI Taxonomy" id="468058"/>
    <lineage>
        <taxon>Bacteria</taxon>
        <taxon>Pseudomonadati</taxon>
        <taxon>Bacteroidota</taxon>
        <taxon>Sphingobacteriia</taxon>
        <taxon>Sphingobacteriales</taxon>
        <taxon>Sphingobacteriaceae</taxon>
        <taxon>Mucilaginibacter</taxon>
    </lineage>
</organism>
<dbReference type="InterPro" id="IPR045743">
    <property type="entry name" value="DUF6089"/>
</dbReference>
<protein>
    <submittedName>
        <fullName evidence="3">Outer membrane protein with beta-barrel domain</fullName>
    </submittedName>
</protein>
<dbReference type="InterPro" id="IPR011250">
    <property type="entry name" value="OMP/PagP_B-barrel"/>
</dbReference>
<dbReference type="EMBL" id="QGHA01000001">
    <property type="protein sequence ID" value="PWK80274.1"/>
    <property type="molecule type" value="Genomic_DNA"/>
</dbReference>
<keyword evidence="4" id="KW-1185">Reference proteome</keyword>
<comment type="caution">
    <text evidence="3">The sequence shown here is derived from an EMBL/GenBank/DDBJ whole genome shotgun (WGS) entry which is preliminary data.</text>
</comment>
<feature type="signal peptide" evidence="1">
    <location>
        <begin position="1"/>
        <end position="19"/>
    </location>
</feature>
<dbReference type="SUPFAM" id="SSF56925">
    <property type="entry name" value="OMPA-like"/>
    <property type="match status" value="1"/>
</dbReference>
<keyword evidence="1" id="KW-0732">Signal</keyword>
<name>A0A316HGC3_9SPHI</name>